<dbReference type="PANTHER" id="PTHR22946">
    <property type="entry name" value="DIENELACTONE HYDROLASE DOMAIN-CONTAINING PROTEIN-RELATED"/>
    <property type="match status" value="1"/>
</dbReference>
<dbReference type="InterPro" id="IPR050261">
    <property type="entry name" value="FrsA_esterase"/>
</dbReference>
<evidence type="ECO:0000256" key="2">
    <source>
        <dbReference type="ARBA" id="ARBA00022801"/>
    </source>
</evidence>
<dbReference type="GO" id="GO:0052689">
    <property type="term" value="F:carboxylic ester hydrolase activity"/>
    <property type="evidence" value="ECO:0007669"/>
    <property type="project" value="UniProtKB-ARBA"/>
</dbReference>
<dbReference type="PANTHER" id="PTHR22946:SF9">
    <property type="entry name" value="POLYKETIDE TRANSFERASE AF380"/>
    <property type="match status" value="1"/>
</dbReference>
<dbReference type="RefSeq" id="WP_354698796.1">
    <property type="nucleotide sequence ID" value="NZ_CP114014.1"/>
</dbReference>
<dbReference type="InterPro" id="IPR029058">
    <property type="entry name" value="AB_hydrolase_fold"/>
</dbReference>
<evidence type="ECO:0000256" key="1">
    <source>
        <dbReference type="ARBA" id="ARBA00008645"/>
    </source>
</evidence>
<dbReference type="Pfam" id="PF12146">
    <property type="entry name" value="Hydrolase_4"/>
    <property type="match status" value="1"/>
</dbReference>
<feature type="domain" description="Serine aminopeptidase S33" evidence="3">
    <location>
        <begin position="35"/>
        <end position="267"/>
    </location>
</feature>
<keyword evidence="2" id="KW-0378">Hydrolase</keyword>
<dbReference type="InterPro" id="IPR022742">
    <property type="entry name" value="Hydrolase_4"/>
</dbReference>
<dbReference type="SUPFAM" id="SSF53474">
    <property type="entry name" value="alpha/beta-Hydrolases"/>
    <property type="match status" value="1"/>
</dbReference>
<dbReference type="AlphaFoldDB" id="A0AAU7B188"/>
<organism evidence="4">
    <name type="scientific">Paraconexibacter sp. AEG42_29</name>
    <dbReference type="NCBI Taxonomy" id="2997339"/>
    <lineage>
        <taxon>Bacteria</taxon>
        <taxon>Bacillati</taxon>
        <taxon>Actinomycetota</taxon>
        <taxon>Thermoleophilia</taxon>
        <taxon>Solirubrobacterales</taxon>
        <taxon>Paraconexibacteraceae</taxon>
        <taxon>Paraconexibacter</taxon>
    </lineage>
</organism>
<dbReference type="EMBL" id="CP114014">
    <property type="protein sequence ID" value="XAY07606.1"/>
    <property type="molecule type" value="Genomic_DNA"/>
</dbReference>
<dbReference type="Gene3D" id="3.40.50.1820">
    <property type="entry name" value="alpha/beta hydrolase"/>
    <property type="match status" value="1"/>
</dbReference>
<sequence>MSVVDTPARREDIRIGEVAAWWYRPSGAAGAGARAGCVVMAHGFSLTRHDGLPAFAEAFAAAGLHVLLFDHRHLGDSGPPRPRQRFRAAEQRADWANVVAHARTLEGVDPARIVLWGYSFSGGHVVRQLIHRADVAAGLVLCPFVDGPQRVLATPPSLIAWILPRALRDLAGSHNLIPVTGPPGSRAAMTLPGEADGFAAAVPEGSPWRNEISPGLFVTVGLERPVAQARHVRAPLWVGVGERDISTHGPSVERLAKDAPLGELHRYPYDHFEPFLGEAPARIAADQVEFLQRIGLA</sequence>
<comment type="similarity">
    <text evidence="1">Belongs to the AB hydrolase superfamily.</text>
</comment>
<dbReference type="KEGG" id="parq:DSM112329_04494"/>
<name>A0AAU7B188_9ACTN</name>
<reference evidence="4" key="1">
    <citation type="submission" date="2022-12" db="EMBL/GenBank/DDBJ databases">
        <title>Paraconexibacter alkalitolerans sp. nov. and Baekduia alba sp. nov., isolated from soil and emended description of the genera Paraconexibacter (Chun et al., 2020) and Baekduia (An et al., 2020).</title>
        <authorList>
            <person name="Vieira S."/>
            <person name="Huber K.J."/>
            <person name="Geppert A."/>
            <person name="Wolf J."/>
            <person name="Neumann-Schaal M."/>
            <person name="Muesken M."/>
            <person name="Overmann J."/>
        </authorList>
    </citation>
    <scope>NUCLEOTIDE SEQUENCE</scope>
    <source>
        <strain evidence="4">AEG42_29</strain>
    </source>
</reference>
<evidence type="ECO:0000259" key="3">
    <source>
        <dbReference type="Pfam" id="PF12146"/>
    </source>
</evidence>
<proteinExistence type="inferred from homology"/>
<gene>
    <name evidence="4" type="primary">aidA_4</name>
    <name evidence="4" type="ORF">DSM112329_04494</name>
</gene>
<evidence type="ECO:0000313" key="4">
    <source>
        <dbReference type="EMBL" id="XAY07606.1"/>
    </source>
</evidence>
<protein>
    <submittedName>
        <fullName evidence="4">Quorum-quenching protein AidA</fullName>
    </submittedName>
</protein>
<accession>A0AAU7B188</accession>